<evidence type="ECO:0000256" key="6">
    <source>
        <dbReference type="ARBA" id="ARBA00022454"/>
    </source>
</evidence>
<evidence type="ECO:0000256" key="1">
    <source>
        <dbReference type="ARBA" id="ARBA00004123"/>
    </source>
</evidence>
<gene>
    <name evidence="15" type="ORF">BCV69DRAFT_282645</name>
</gene>
<dbReference type="GO" id="GO:0042729">
    <property type="term" value="C:DASH complex"/>
    <property type="evidence" value="ECO:0007669"/>
    <property type="project" value="InterPro"/>
</dbReference>
<keyword evidence="10" id="KW-0539">Nucleus</keyword>
<comment type="similarity">
    <text evidence="4">Belongs to the DASH complex SPC19 family.</text>
</comment>
<dbReference type="RefSeq" id="XP_025348307.1">
    <property type="nucleotide sequence ID" value="XM_025492427.1"/>
</dbReference>
<evidence type="ECO:0000256" key="3">
    <source>
        <dbReference type="ARBA" id="ARBA00004629"/>
    </source>
</evidence>
<accession>A0A316U7D1</accession>
<evidence type="ECO:0000256" key="2">
    <source>
        <dbReference type="ARBA" id="ARBA00004186"/>
    </source>
</evidence>
<evidence type="ECO:0000313" key="16">
    <source>
        <dbReference type="Proteomes" id="UP000245942"/>
    </source>
</evidence>
<dbReference type="AlphaFoldDB" id="A0A316U7D1"/>
<evidence type="ECO:0000256" key="10">
    <source>
        <dbReference type="ARBA" id="ARBA00023242"/>
    </source>
</evidence>
<evidence type="ECO:0000256" key="7">
    <source>
        <dbReference type="ARBA" id="ARBA00022490"/>
    </source>
</evidence>
<evidence type="ECO:0000256" key="5">
    <source>
        <dbReference type="ARBA" id="ARBA00016329"/>
    </source>
</evidence>
<keyword evidence="13" id="KW-0175">Coiled coil</keyword>
<evidence type="ECO:0000256" key="14">
    <source>
        <dbReference type="SAM" id="MobiDB-lite"/>
    </source>
</evidence>
<dbReference type="EMBL" id="KZ819326">
    <property type="protein sequence ID" value="PWN21147.1"/>
    <property type="molecule type" value="Genomic_DNA"/>
</dbReference>
<name>A0A316U7D1_9BASI</name>
<evidence type="ECO:0000256" key="12">
    <source>
        <dbReference type="ARBA" id="ARBA00032583"/>
    </source>
</evidence>
<keyword evidence="7" id="KW-0963">Cytoplasm</keyword>
<evidence type="ECO:0000313" key="15">
    <source>
        <dbReference type="EMBL" id="PWN21147.1"/>
    </source>
</evidence>
<dbReference type="Proteomes" id="UP000245942">
    <property type="component" value="Unassembled WGS sequence"/>
</dbReference>
<sequence>MHAPPPRQSLFPGAAPNFSQGPISTSHLSSLSTSLQSLRQSVDVLHHTNGLLQRSVADVPRLTTVLTAKRHYDVVTEGKVMLAKKQLEEEVRPHINELIRRAEEMVGAEEAAAKRARNKVSTLTTRLQQALASQSIKLPPTSSSSLVPGSTPLTQGDEEEVVLLEQEQRQAADLTRVRRRRQQLEEELRDLELEVQRTEMEVKVAQGVK</sequence>
<comment type="subcellular location">
    <subcellularLocation>
        <location evidence="3">Chromosome</location>
        <location evidence="3">Centromere</location>
        <location evidence="3">Kinetochore</location>
    </subcellularLocation>
    <subcellularLocation>
        <location evidence="2">Cytoplasm</location>
        <location evidence="2">Cytoskeleton</location>
        <location evidence="2">Spindle</location>
    </subcellularLocation>
    <subcellularLocation>
        <location evidence="1">Nucleus</location>
    </subcellularLocation>
</comment>
<feature type="coiled-coil region" evidence="13">
    <location>
        <begin position="99"/>
        <end position="133"/>
    </location>
</feature>
<dbReference type="Pfam" id="PF08287">
    <property type="entry name" value="DASH_Spc19"/>
    <property type="match status" value="1"/>
</dbReference>
<keyword evidence="9" id="KW-0206">Cytoskeleton</keyword>
<feature type="coiled-coil region" evidence="13">
    <location>
        <begin position="167"/>
        <end position="208"/>
    </location>
</feature>
<feature type="region of interest" description="Disordered" evidence="14">
    <location>
        <begin position="135"/>
        <end position="154"/>
    </location>
</feature>
<organism evidence="15 16">
    <name type="scientific">Pseudomicrostroma glucosiphilum</name>
    <dbReference type="NCBI Taxonomy" id="1684307"/>
    <lineage>
        <taxon>Eukaryota</taxon>
        <taxon>Fungi</taxon>
        <taxon>Dikarya</taxon>
        <taxon>Basidiomycota</taxon>
        <taxon>Ustilaginomycotina</taxon>
        <taxon>Exobasidiomycetes</taxon>
        <taxon>Microstromatales</taxon>
        <taxon>Microstromatales incertae sedis</taxon>
        <taxon>Pseudomicrostroma</taxon>
    </lineage>
</organism>
<dbReference type="GO" id="GO:0005876">
    <property type="term" value="C:spindle microtubule"/>
    <property type="evidence" value="ECO:0007669"/>
    <property type="project" value="InterPro"/>
</dbReference>
<dbReference type="InterPro" id="IPR013251">
    <property type="entry name" value="DASH_Spc19"/>
</dbReference>
<dbReference type="PANTHER" id="PTHR28262:SF1">
    <property type="entry name" value="DASH COMPLEX SUBUNIT SPC19"/>
    <property type="match status" value="1"/>
</dbReference>
<evidence type="ECO:0000256" key="4">
    <source>
        <dbReference type="ARBA" id="ARBA00008952"/>
    </source>
</evidence>
<dbReference type="PANTHER" id="PTHR28262">
    <property type="entry name" value="DASH COMPLEX SUBUNIT SPC19"/>
    <property type="match status" value="1"/>
</dbReference>
<proteinExistence type="inferred from homology"/>
<keyword evidence="8" id="KW-0995">Kinetochore</keyword>
<evidence type="ECO:0000256" key="8">
    <source>
        <dbReference type="ARBA" id="ARBA00022838"/>
    </source>
</evidence>
<keyword evidence="11" id="KW-0137">Centromere</keyword>
<evidence type="ECO:0000256" key="13">
    <source>
        <dbReference type="SAM" id="Coils"/>
    </source>
</evidence>
<dbReference type="STRING" id="1684307.A0A316U7D1"/>
<dbReference type="OrthoDB" id="3361333at2759"/>
<dbReference type="GO" id="GO:0008608">
    <property type="term" value="P:attachment of spindle microtubules to kinetochore"/>
    <property type="evidence" value="ECO:0007669"/>
    <property type="project" value="InterPro"/>
</dbReference>
<dbReference type="GeneID" id="37014161"/>
<reference evidence="15 16" key="1">
    <citation type="journal article" date="2018" name="Mol. Biol. Evol.">
        <title>Broad Genomic Sampling Reveals a Smut Pathogenic Ancestry of the Fungal Clade Ustilaginomycotina.</title>
        <authorList>
            <person name="Kijpornyongpan T."/>
            <person name="Mondo S.J."/>
            <person name="Barry K."/>
            <person name="Sandor L."/>
            <person name="Lee J."/>
            <person name="Lipzen A."/>
            <person name="Pangilinan J."/>
            <person name="LaButti K."/>
            <person name="Hainaut M."/>
            <person name="Henrissat B."/>
            <person name="Grigoriev I.V."/>
            <person name="Spatafora J.W."/>
            <person name="Aime M.C."/>
        </authorList>
    </citation>
    <scope>NUCLEOTIDE SEQUENCE [LARGE SCALE GENOMIC DNA]</scope>
    <source>
        <strain evidence="15 16">MCA 4718</strain>
    </source>
</reference>
<protein>
    <recommendedName>
        <fullName evidence="5">DASH complex subunit SPC19</fullName>
    </recommendedName>
    <alternativeName>
        <fullName evidence="12">Outer kinetochore protein SPC19</fullName>
    </alternativeName>
</protein>
<evidence type="ECO:0000256" key="11">
    <source>
        <dbReference type="ARBA" id="ARBA00023328"/>
    </source>
</evidence>
<keyword evidence="6" id="KW-0158">Chromosome</keyword>
<evidence type="ECO:0000256" key="9">
    <source>
        <dbReference type="ARBA" id="ARBA00023212"/>
    </source>
</evidence>
<keyword evidence="16" id="KW-1185">Reference proteome</keyword>
<feature type="region of interest" description="Disordered" evidence="14">
    <location>
        <begin position="1"/>
        <end position="22"/>
    </location>
</feature>